<dbReference type="GO" id="GO:0016779">
    <property type="term" value="F:nucleotidyltransferase activity"/>
    <property type="evidence" value="ECO:0007669"/>
    <property type="project" value="UniProtKB-ARBA"/>
</dbReference>
<dbReference type="SUPFAM" id="SSF53448">
    <property type="entry name" value="Nucleotide-diphospho-sugar transferases"/>
    <property type="match status" value="1"/>
</dbReference>
<evidence type="ECO:0000313" key="3">
    <source>
        <dbReference type="EMBL" id="QCI12209.1"/>
    </source>
</evidence>
<dbReference type="PANTHER" id="PTHR43777">
    <property type="entry name" value="MOLYBDENUM COFACTOR CYTIDYLYLTRANSFERASE"/>
    <property type="match status" value="1"/>
</dbReference>
<dbReference type="EMBL" id="CP039371">
    <property type="protein sequence ID" value="QCI12209.1"/>
    <property type="molecule type" value="Genomic_DNA"/>
</dbReference>
<dbReference type="PANTHER" id="PTHR43777:SF1">
    <property type="entry name" value="MOLYBDENUM COFACTOR CYTIDYLYLTRANSFERASE"/>
    <property type="match status" value="1"/>
</dbReference>
<name>A0A4D6X8H0_PSEPU</name>
<sequence length="204" mass="21447">MRSKQSTTHACPCHALVLAAGQGIRFGSDKRQARLTSGQTVLSATLARALEHFDEVTVVLRPGDDRQTLDIDSRVTVVRAQQAASGLSASLAAGIAALRGSSAQAAAVLLGDMPWIAQSTLRTLCANAHAQRIVMPVHQGQRGHPVIFGRAFWAALEQVQGDQGGRQVVAAHAQACMRVEVDDPGVLLDIDTPADLAGRFSSPG</sequence>
<reference evidence="4" key="1">
    <citation type="submission" date="2019-04" db="EMBL/GenBank/DDBJ databases">
        <title>Genome sequence of Pseudomonas putida 1290, an auxin catabolizing strain.</title>
        <authorList>
            <person name="Laird T.S."/>
            <person name="Leveau J.H.J."/>
        </authorList>
    </citation>
    <scope>NUCLEOTIDE SEQUENCE [LARGE SCALE GENOMIC DNA]</scope>
    <source>
        <strain evidence="4">1290</strain>
    </source>
</reference>
<gene>
    <name evidence="3" type="ORF">E6B08_12935</name>
</gene>
<protein>
    <submittedName>
        <fullName evidence="3">Nucleotidyltransferase family protein</fullName>
    </submittedName>
</protein>
<dbReference type="Proteomes" id="UP000298551">
    <property type="component" value="Chromosome"/>
</dbReference>
<dbReference type="AlphaFoldDB" id="A0A4D6X8H0"/>
<dbReference type="Gene3D" id="3.90.550.10">
    <property type="entry name" value="Spore Coat Polysaccharide Biosynthesis Protein SpsA, Chain A"/>
    <property type="match status" value="1"/>
</dbReference>
<dbReference type="InterPro" id="IPR025877">
    <property type="entry name" value="MobA-like_NTP_Trfase"/>
</dbReference>
<dbReference type="Pfam" id="PF12804">
    <property type="entry name" value="NTP_transf_3"/>
    <property type="match status" value="1"/>
</dbReference>
<dbReference type="CDD" id="cd04182">
    <property type="entry name" value="GT_2_like_f"/>
    <property type="match status" value="1"/>
</dbReference>
<organism evidence="3 4">
    <name type="scientific">Pseudomonas putida</name>
    <name type="common">Arthrobacter siderocapsulatus</name>
    <dbReference type="NCBI Taxonomy" id="303"/>
    <lineage>
        <taxon>Bacteria</taxon>
        <taxon>Pseudomonadati</taxon>
        <taxon>Pseudomonadota</taxon>
        <taxon>Gammaproteobacteria</taxon>
        <taxon>Pseudomonadales</taxon>
        <taxon>Pseudomonadaceae</taxon>
        <taxon>Pseudomonas</taxon>
    </lineage>
</organism>
<proteinExistence type="predicted"/>
<keyword evidence="1" id="KW-0460">Magnesium</keyword>
<evidence type="ECO:0000313" key="4">
    <source>
        <dbReference type="Proteomes" id="UP000298551"/>
    </source>
</evidence>
<evidence type="ECO:0000256" key="1">
    <source>
        <dbReference type="ARBA" id="ARBA00022842"/>
    </source>
</evidence>
<keyword evidence="3" id="KW-0808">Transferase</keyword>
<accession>A0A4D6X8H0</accession>
<evidence type="ECO:0000259" key="2">
    <source>
        <dbReference type="Pfam" id="PF12804"/>
    </source>
</evidence>
<dbReference type="RefSeq" id="WP_136914369.1">
    <property type="nucleotide sequence ID" value="NZ_CP039371.1"/>
</dbReference>
<dbReference type="OrthoDB" id="5298023at2"/>
<feature type="domain" description="MobA-like NTP transferase" evidence="2">
    <location>
        <begin position="15"/>
        <end position="173"/>
    </location>
</feature>
<dbReference type="InterPro" id="IPR029044">
    <property type="entry name" value="Nucleotide-diphossugar_trans"/>
</dbReference>